<dbReference type="GO" id="GO:0003677">
    <property type="term" value="F:DNA binding"/>
    <property type="evidence" value="ECO:0007669"/>
    <property type="project" value="UniProtKB-UniRule"/>
</dbReference>
<keyword evidence="6 12" id="KW-0460">Magnesium</keyword>
<dbReference type="InterPro" id="IPR041383">
    <property type="entry name" value="RuvC_III"/>
</dbReference>
<name>A0A9X3C6X4_9FLAO</name>
<evidence type="ECO:0000256" key="1">
    <source>
        <dbReference type="ARBA" id="ARBA00001946"/>
    </source>
</evidence>
<evidence type="ECO:0000259" key="13">
    <source>
        <dbReference type="PROSITE" id="PS51749"/>
    </source>
</evidence>
<reference evidence="14" key="1">
    <citation type="submission" date="2022-10" db="EMBL/GenBank/DDBJ databases">
        <title>Two novel species of Flavobacterium.</title>
        <authorList>
            <person name="Liu Q."/>
            <person name="Xin Y.-H."/>
        </authorList>
    </citation>
    <scope>NUCLEOTIDE SEQUENCE</scope>
    <source>
        <strain evidence="14">LS1R47</strain>
    </source>
</reference>
<evidence type="ECO:0000256" key="7">
    <source>
        <dbReference type="ARBA" id="ARBA00022884"/>
    </source>
</evidence>
<evidence type="ECO:0000256" key="9">
    <source>
        <dbReference type="ARBA" id="ARBA00023125"/>
    </source>
</evidence>
<dbReference type="Proteomes" id="UP001151133">
    <property type="component" value="Unassembled WGS sequence"/>
</dbReference>
<comment type="caution">
    <text evidence="14">The sequence shown here is derived from an EMBL/GenBank/DDBJ whole genome shotgun (WGS) entry which is preliminary data.</text>
</comment>
<dbReference type="Gene3D" id="3.30.420.10">
    <property type="entry name" value="Ribonuclease H-like superfamily/Ribonuclease H"/>
    <property type="match status" value="3"/>
</dbReference>
<feature type="active site" description="Proton acceptor for HNH nuclease domain" evidence="12">
    <location>
        <position position="871"/>
    </location>
</feature>
<dbReference type="EMBL" id="JAOZEV010000007">
    <property type="protein sequence ID" value="MCV9932849.1"/>
    <property type="molecule type" value="Genomic_DNA"/>
</dbReference>
<keyword evidence="10" id="KW-0464">Manganese</keyword>
<organism evidence="14 15">
    <name type="scientific">Flavobacterium frigoritolerans</name>
    <dbReference type="NCBI Taxonomy" id="2987686"/>
    <lineage>
        <taxon>Bacteria</taxon>
        <taxon>Pseudomonadati</taxon>
        <taxon>Bacteroidota</taxon>
        <taxon>Flavobacteriia</taxon>
        <taxon>Flavobacteriales</taxon>
        <taxon>Flavobacteriaceae</taxon>
        <taxon>Flavobacterium</taxon>
    </lineage>
</organism>
<comment type="domain">
    <text evidence="12">Has 2 endonuclease domains. The discontinuous RuvC-like domain cleaves the target DNA noncomplementary to crRNA while the HNH nuclease domain cleaves the target DNA complementary to crRNA.</text>
</comment>
<feature type="binding site" evidence="12">
    <location>
        <position position="748"/>
    </location>
    <ligand>
        <name>Mg(2+)</name>
        <dbReference type="ChEBI" id="CHEBI:18420"/>
        <label>1</label>
    </ligand>
</feature>
<feature type="active site" description="For RuvC-like nuclease domain" evidence="12">
    <location>
        <position position="8"/>
    </location>
</feature>
<evidence type="ECO:0000256" key="6">
    <source>
        <dbReference type="ARBA" id="ARBA00022842"/>
    </source>
</evidence>
<keyword evidence="9 12" id="KW-0238">DNA-binding</keyword>
<evidence type="ECO:0000256" key="12">
    <source>
        <dbReference type="HAMAP-Rule" id="MF_01480"/>
    </source>
</evidence>
<feature type="binding site" evidence="12">
    <location>
        <position position="752"/>
    </location>
    <ligand>
        <name>Mg(2+)</name>
        <dbReference type="ChEBI" id="CHEBI:18420"/>
        <label>2</label>
    </ligand>
</feature>
<feature type="binding site" evidence="12">
    <location>
        <position position="8"/>
    </location>
    <ligand>
        <name>Mg(2+)</name>
        <dbReference type="ChEBI" id="CHEBI:18420"/>
        <label>1</label>
    </ligand>
</feature>
<keyword evidence="5 12" id="KW-0378">Hydrolase</keyword>
<evidence type="ECO:0000256" key="4">
    <source>
        <dbReference type="ARBA" id="ARBA00022759"/>
    </source>
</evidence>
<dbReference type="GO" id="GO:0003723">
    <property type="term" value="F:RNA binding"/>
    <property type="evidence" value="ECO:0007669"/>
    <property type="project" value="UniProtKB-UniRule"/>
</dbReference>
<dbReference type="GO" id="GO:0004519">
    <property type="term" value="F:endonuclease activity"/>
    <property type="evidence" value="ECO:0007669"/>
    <property type="project" value="UniProtKB-UniRule"/>
</dbReference>
<keyword evidence="4 12" id="KW-0255">Endonuclease</keyword>
<keyword evidence="15" id="KW-1185">Reference proteome</keyword>
<feature type="domain" description="HNH Cas9-type" evidence="13">
    <location>
        <begin position="795"/>
        <end position="962"/>
    </location>
</feature>
<dbReference type="Pfam" id="PF18541">
    <property type="entry name" value="RuvC_III"/>
    <property type="match status" value="1"/>
</dbReference>
<dbReference type="InterPro" id="IPR028629">
    <property type="entry name" value="Cas9"/>
</dbReference>
<comment type="function">
    <text evidence="12">CRISPR (clustered regularly interspaced short palindromic repeat) is an adaptive immune system that provides protection against mobile genetic elements (viruses, transposable elements and conjugative plasmids). CRISPR clusters contain spacers, sequences complementary to antecedent mobile elements, and target invading nucleic acids. CRISPR clusters are transcribed and processed into CRISPR RNA (crRNA). In type II CRISPR systems correct processing of pre-crRNA requires a trans-encoded small RNA (tracrRNA), endogenous ribonuclease 3 (rnc) and this protein. The tracrRNA serves as a guide for ribonuclease 3-aided processing of pre-crRNA. Subsequently Cas9/crRNA/tracrRNA endonucleolytically cleaves linear or circular dsDNA target complementary to the spacer; Cas9 is inactive in the absence of the 2 guide RNAs (gRNA). Cas9 recognizes the protospacer adjacent motif (PAM) in the CRISPR repeat sequences to help distinguish self versus nonself, as targets within the bacterial CRISPR locus do not have PAMs. PAM recognition is also required for catalytic activity.</text>
</comment>
<evidence type="ECO:0000313" key="14">
    <source>
        <dbReference type="EMBL" id="MCV9932849.1"/>
    </source>
</evidence>
<dbReference type="NCBIfam" id="TIGR01865">
    <property type="entry name" value="cas_Csn1"/>
    <property type="match status" value="1"/>
</dbReference>
<comment type="cofactor">
    <cofactor evidence="1 12">
        <name>Mg(2+)</name>
        <dbReference type="ChEBI" id="CHEBI:18420"/>
    </cofactor>
</comment>
<dbReference type="Gene3D" id="1.10.30.50">
    <property type="match status" value="1"/>
</dbReference>
<keyword evidence="3 12" id="KW-0479">Metal-binding</keyword>
<dbReference type="InterPro" id="IPR033114">
    <property type="entry name" value="HNH_CAS9"/>
</dbReference>
<evidence type="ECO:0000256" key="2">
    <source>
        <dbReference type="ARBA" id="ARBA00022722"/>
    </source>
</evidence>
<evidence type="ECO:0000256" key="10">
    <source>
        <dbReference type="ARBA" id="ARBA00023211"/>
    </source>
</evidence>
<comment type="similarity">
    <text evidence="12">Belongs to the CRISPR-associated Cas9 family.</text>
</comment>
<proteinExistence type="inferred from homology"/>
<dbReference type="RefSeq" id="WP_264287087.1">
    <property type="nucleotide sequence ID" value="NZ_JAOZEV010000007.1"/>
</dbReference>
<dbReference type="GO" id="GO:0016787">
    <property type="term" value="F:hydrolase activity"/>
    <property type="evidence" value="ECO:0007669"/>
    <property type="project" value="UniProtKB-KW"/>
</dbReference>
<accession>A0A9X3C6X4</accession>
<evidence type="ECO:0000313" key="15">
    <source>
        <dbReference type="Proteomes" id="UP001151133"/>
    </source>
</evidence>
<dbReference type="InterPro" id="IPR003615">
    <property type="entry name" value="HNH_nuc"/>
</dbReference>
<protein>
    <recommendedName>
        <fullName evidence="12">CRISPR-associated endonuclease Cas9</fullName>
        <ecNumber evidence="12">3.1.-.-</ecNumber>
    </recommendedName>
</protein>
<sequence length="1559" mass="182085">MKKILGLDLGTNSIGWALINNDFDNTLGSIEGLGSRIIPMSQDVLGKFDSGVSISQTAERTKYRGARRLVQRFLLRRERLHRILNILDFLPKHYSEAIDFDKKFGQFKPEREEKLSFYKNESGKNQFLFLESHQEMFSEFKLTHPNLKQVPYDWTIYYLRKKALTQKISKQELAWILLNFNQKRGYYQLRGEEEEVNKNKLEEFHTLTVVDVIEREKGKSGIWYNVILENGWIYKRESKIALFDWIGKQKDFIVTSELNDDGTIKLNKDNEEKRSFRSPKENDWGLVKIRTEQTINQSKKSVGSFIYDELLKNPSQKIKGELVRTIERKFYKKELSKILKVQIEFHNDIFGERNLYKKCIDELYRHNDSHKNNIKDKGFDYLFLDDIIFYQRPLKNKTSLISDCSLEFIPIKDKKGVLVKDANGKQVVKPLKCIAKSNPIFQEFRLLQFVKNLKIYKKEIINEIDVTDDYLKTEGNWVELFNWLNDKAEISQKQFLAYPKFKLKEDKFRWNFVEDKIYPCNETRNQFLNAIAKIDVDKSFFDNKNTQDLWHILYSVTDKIEITKAITTFAKRHNLPNEFITNFSKLKPYKKDYGSYSEKAMKKLLTLMRRDETWNQHVISDKITAKISAIKERLESINYDASILEKVSDSDIPKQVLKSFINCTEFNKGLNTYQASYLIYDKHSEASDVSKWKTPADIEHFLKYDFKQHSLRNPIVEQVITETLRVVKDIWQHFGEGKENFFNEIHIELGREMKNNSADRKRITENINQNENTNLRIKAILTELKNDGINDVRPYSPSQQEILKIYEEGVYSSEIRKEKLEDIDKIRKIAKPTTSEIIKYKLWLEQGYISPYTGKLIPLSELFTTKYQIEHIIPQSRLFDDSFSNKVICESEVNDLKGNKTALEFILKNEDRIVTLTGGKTVKIFTKEAYSQHITSYYSKNKNKQKRLLSEEIPEKFIERQLNDTKYISKIVKNLLSKIVRDDDEQEVTSKHIVSLNGSITSKMKQDWGLNDVWNNIITPRFERLNAITNSSDFGKLELKKDEFGNSGKQVFQTTVPDAIAKAFSKKRIDHRHHALDALVIACVTKDHVNYLNSINSERTNYSLVSKLRRIEEIQINGKTQNIAKDFHKPWDNFTKKAEDQLNQTIISFKQNTRVINKTVNRYQVWKEEDSTMKKVIIKQTKGNNWAIRKPMHAETVSGKVFLKRIKQSHITIVNATDQVELIVDTEVKKQLKEKIKRHPNNSEGLKKHLKDFPIMVDGKVIDKVQIYENIEATATRKTLDITFDEKRIEKITDTGIQKILLNHLQQEIYQNATDENGKKMPANEVAFSENGLDELNKNITALNNGKKHQPIKKVRVFEESGRFSLGDTGNKKDKFVETASGTNLFFAIYKGNDGKRNYKTIPLNEIIESQKLGAFEKLKINECSVPKNYIDEKTKELSPLLFYLNPNDLVFVPTIEEIENPSQVNIKNFTKEQTERIYKFTDSSDTTCNFIPASTSSLIFNINKKDQQKIGLNYPIQNEYGLGSPQSKNQNTINAVQIKSVCWKIEINRLGKIIKIIK</sequence>
<dbReference type="GO" id="GO:0046872">
    <property type="term" value="F:metal ion binding"/>
    <property type="evidence" value="ECO:0007669"/>
    <property type="project" value="UniProtKB-UniRule"/>
</dbReference>
<evidence type="ECO:0000256" key="5">
    <source>
        <dbReference type="ARBA" id="ARBA00022801"/>
    </source>
</evidence>
<feature type="binding site" evidence="12">
    <location>
        <position position="1074"/>
    </location>
    <ligand>
        <name>Mg(2+)</name>
        <dbReference type="ChEBI" id="CHEBI:18420"/>
        <label>2</label>
    </ligand>
</feature>
<evidence type="ECO:0000256" key="3">
    <source>
        <dbReference type="ARBA" id="ARBA00022723"/>
    </source>
</evidence>
<dbReference type="InterPro" id="IPR032239">
    <property type="entry name" value="Cas9-BH"/>
</dbReference>
<evidence type="ECO:0000256" key="11">
    <source>
        <dbReference type="ARBA" id="ARBA00046380"/>
    </source>
</evidence>
<feature type="binding site" evidence="12">
    <location>
        <position position="752"/>
    </location>
    <ligand>
        <name>Mg(2+)</name>
        <dbReference type="ChEBI" id="CHEBI:18420"/>
        <label>1</label>
    </ligand>
</feature>
<evidence type="ECO:0000256" key="8">
    <source>
        <dbReference type="ARBA" id="ARBA00023118"/>
    </source>
</evidence>
<dbReference type="Pfam" id="PF16593">
    <property type="entry name" value="Cas9-BH"/>
    <property type="match status" value="1"/>
</dbReference>
<dbReference type="InterPro" id="IPR036397">
    <property type="entry name" value="RNaseH_sf"/>
</dbReference>
<dbReference type="HAMAP" id="MF_01480">
    <property type="entry name" value="Cas9"/>
    <property type="match status" value="1"/>
</dbReference>
<gene>
    <name evidence="12" type="primary">cas9</name>
    <name evidence="14" type="ORF">OIU80_11190</name>
</gene>
<dbReference type="Pfam" id="PF13395">
    <property type="entry name" value="HNH_4"/>
    <property type="match status" value="1"/>
</dbReference>
<keyword evidence="7 12" id="KW-0694">RNA-binding</keyword>
<keyword evidence="2 12" id="KW-0540">Nuclease</keyword>
<dbReference type="GO" id="GO:0043571">
    <property type="term" value="P:maintenance of CRISPR repeat elements"/>
    <property type="evidence" value="ECO:0007669"/>
    <property type="project" value="UniProtKB-UniRule"/>
</dbReference>
<feature type="binding site" evidence="12">
    <location>
        <position position="8"/>
    </location>
    <ligand>
        <name>Mg(2+)</name>
        <dbReference type="ChEBI" id="CHEBI:18420"/>
        <label>2</label>
    </ligand>
</feature>
<dbReference type="EC" id="3.1.-.-" evidence="12"/>
<comment type="subunit">
    <text evidence="11 12">Monomer. Binds crRNA and tracrRNA.</text>
</comment>
<keyword evidence="8 12" id="KW-0051">Antiviral defense</keyword>
<dbReference type="GO" id="GO:0051607">
    <property type="term" value="P:defense response to virus"/>
    <property type="evidence" value="ECO:0007669"/>
    <property type="project" value="UniProtKB-UniRule"/>
</dbReference>
<dbReference type="PROSITE" id="PS51749">
    <property type="entry name" value="HNH_CAS9"/>
    <property type="match status" value="1"/>
</dbReference>